<evidence type="ECO:0000259" key="2">
    <source>
        <dbReference type="Pfam" id="PF21738"/>
    </source>
</evidence>
<accession>A0A9P0AM04</accession>
<dbReference type="Proteomes" id="UP001152759">
    <property type="component" value="Chromosome 8"/>
</dbReference>
<evidence type="ECO:0000313" key="4">
    <source>
        <dbReference type="Proteomes" id="UP001152759"/>
    </source>
</evidence>
<evidence type="ECO:0000256" key="1">
    <source>
        <dbReference type="SAM" id="MobiDB-lite"/>
    </source>
</evidence>
<reference evidence="3" key="1">
    <citation type="submission" date="2021-12" db="EMBL/GenBank/DDBJ databases">
        <authorList>
            <person name="King R."/>
        </authorList>
    </citation>
    <scope>NUCLEOTIDE SEQUENCE</scope>
</reference>
<keyword evidence="4" id="KW-1185">Reference proteome</keyword>
<dbReference type="EMBL" id="OU963869">
    <property type="protein sequence ID" value="CAH0394636.1"/>
    <property type="molecule type" value="Genomic_DNA"/>
</dbReference>
<organism evidence="3 4">
    <name type="scientific">Bemisia tabaci</name>
    <name type="common">Sweetpotato whitefly</name>
    <name type="synonym">Aleurodes tabaci</name>
    <dbReference type="NCBI Taxonomy" id="7038"/>
    <lineage>
        <taxon>Eukaryota</taxon>
        <taxon>Metazoa</taxon>
        <taxon>Ecdysozoa</taxon>
        <taxon>Arthropoda</taxon>
        <taxon>Hexapoda</taxon>
        <taxon>Insecta</taxon>
        <taxon>Pterygota</taxon>
        <taxon>Neoptera</taxon>
        <taxon>Paraneoptera</taxon>
        <taxon>Hemiptera</taxon>
        <taxon>Sternorrhyncha</taxon>
        <taxon>Aleyrodoidea</taxon>
        <taxon>Aleyrodidae</taxon>
        <taxon>Aleyrodinae</taxon>
        <taxon>Bemisia</taxon>
    </lineage>
</organism>
<name>A0A9P0AM04_BEMTA</name>
<evidence type="ECO:0000313" key="3">
    <source>
        <dbReference type="EMBL" id="CAH0394636.1"/>
    </source>
</evidence>
<dbReference type="PANTHER" id="PTHR36159">
    <property type="entry name" value="PROTEIN CBG23766"/>
    <property type="match status" value="1"/>
</dbReference>
<feature type="region of interest" description="Disordered" evidence="1">
    <location>
        <begin position="266"/>
        <end position="290"/>
    </location>
</feature>
<proteinExistence type="predicted"/>
<dbReference type="Pfam" id="PF21738">
    <property type="entry name" value="DJR-like_dom"/>
    <property type="match status" value="1"/>
</dbReference>
<dbReference type="PANTHER" id="PTHR36159:SF1">
    <property type="entry name" value="RETROVIRUS-RELATED POL POLYPROTEIN FROM TRANSPOSON 412-LIKE PROTEIN"/>
    <property type="match status" value="1"/>
</dbReference>
<feature type="compositionally biased region" description="Polar residues" evidence="1">
    <location>
        <begin position="272"/>
        <end position="288"/>
    </location>
</feature>
<dbReference type="AlphaFoldDB" id="A0A9P0AM04"/>
<dbReference type="InterPro" id="IPR049512">
    <property type="entry name" value="DJR-like_dom"/>
</dbReference>
<gene>
    <name evidence="3" type="ORF">BEMITA_LOCUS12910</name>
</gene>
<sequence>MSAETRALKYYQLHTYQAYNPSFKNNDEIRIPVNSQDLITVPGYSKLYVEGTIKFTPKVAGVKADGVVCNLSNNAVAYLFDQVSYEVNGVEVDRTRKVGVTSTANVLLTRTKEEAAALKLAGWNSPIIDEANNTFYALVPLDMLLGVFGDYKDPLIRVRQELVLVRSRTNKDSYEFTSGADKEDVSLTLTKVQWQMPQIKYNLATEKSILDKVKSNASFQIAFRSFETHVYPQLPVSSKETWKLMTTTNVEAPSYIVVLFQTNRSDNENRLDNPQSEVTGQDLENSRNGGVGDGAIIPGKSNVTASHAITILAGEALKRVRRTEDPYLYVAPVASDGGYLFEDETFGEVKAAHVEEAAHVLRQSTVNS</sequence>
<protein>
    <recommendedName>
        <fullName evidence="2">Double jelly roll-like domain-containing protein</fullName>
    </recommendedName>
</protein>
<feature type="domain" description="Double jelly roll-like" evidence="2">
    <location>
        <begin position="70"/>
        <end position="267"/>
    </location>
</feature>